<protein>
    <submittedName>
        <fullName evidence="2">Uncharacterized protein</fullName>
    </submittedName>
</protein>
<reference evidence="2" key="1">
    <citation type="submission" date="2020-11" db="EMBL/GenBank/DDBJ databases">
        <authorList>
            <person name="Tran Van P."/>
        </authorList>
    </citation>
    <scope>NUCLEOTIDE SEQUENCE</scope>
</reference>
<dbReference type="EMBL" id="OC000783">
    <property type="protein sequence ID" value="CAD7258309.1"/>
    <property type="molecule type" value="Genomic_DNA"/>
</dbReference>
<sequence>MYGFDPVEIQKDGHRDLFLWREGAGSLDGARVGKQRCALAPAVCRRPLSHQVPDEVVFDCCVHAHIEGGGEEGGTASNAFPSSYKPSTVTSGMSPREDKIVPSLPVVLTPLFPGIIHLKYGPRPILQEVMRPSSGERLEMPDVESIGDVGTITTLSQDKIHVAVPTLHNRCYGAPLKMCFAYLLRGRFLERYMGAPPDARCLRVWLIIQWPYSRDSTGHRVLKPSLILGPKRGPPFLSNSTSVAAKPYLATEWGKKRCAGALIS</sequence>
<organism evidence="2">
    <name type="scientific">Timema shepardi</name>
    <name type="common">Walking stick</name>
    <dbReference type="NCBI Taxonomy" id="629360"/>
    <lineage>
        <taxon>Eukaryota</taxon>
        <taxon>Metazoa</taxon>
        <taxon>Ecdysozoa</taxon>
        <taxon>Arthropoda</taxon>
        <taxon>Hexapoda</taxon>
        <taxon>Insecta</taxon>
        <taxon>Pterygota</taxon>
        <taxon>Neoptera</taxon>
        <taxon>Polyneoptera</taxon>
        <taxon>Phasmatodea</taxon>
        <taxon>Timematodea</taxon>
        <taxon>Timematoidea</taxon>
        <taxon>Timematidae</taxon>
        <taxon>Timema</taxon>
    </lineage>
</organism>
<feature type="compositionally biased region" description="Polar residues" evidence="1">
    <location>
        <begin position="75"/>
        <end position="93"/>
    </location>
</feature>
<evidence type="ECO:0000313" key="2">
    <source>
        <dbReference type="EMBL" id="CAD7258309.1"/>
    </source>
</evidence>
<gene>
    <name evidence="2" type="ORF">TSIB3V08_LOCUS2547</name>
</gene>
<feature type="region of interest" description="Disordered" evidence="1">
    <location>
        <begin position="71"/>
        <end position="96"/>
    </location>
</feature>
<evidence type="ECO:0000256" key="1">
    <source>
        <dbReference type="SAM" id="MobiDB-lite"/>
    </source>
</evidence>
<proteinExistence type="predicted"/>
<name>A0A7R9APS2_TIMSH</name>
<dbReference type="AlphaFoldDB" id="A0A7R9APS2"/>
<accession>A0A7R9APS2</accession>